<feature type="region of interest" description="Disordered" evidence="1">
    <location>
        <begin position="23"/>
        <end position="63"/>
    </location>
</feature>
<gene>
    <name evidence="3" type="ORF">PH586_04745</name>
</gene>
<sequence length="63" mass="6804">MQKTITYSLLLAAVLAMTACEKTPEDKMESAKESMSEAAESMGDAAKDTGDAIKQKTEEVMED</sequence>
<proteinExistence type="predicted"/>
<dbReference type="PROSITE" id="PS51257">
    <property type="entry name" value="PROKAR_LIPOPROTEIN"/>
    <property type="match status" value="1"/>
</dbReference>
<feature type="compositionally biased region" description="Basic and acidic residues" evidence="1">
    <location>
        <begin position="23"/>
        <end position="35"/>
    </location>
</feature>
<feature type="chain" id="PRO_5045801400" description="Lipoprotein" evidence="2">
    <location>
        <begin position="19"/>
        <end position="63"/>
    </location>
</feature>
<evidence type="ECO:0000313" key="4">
    <source>
        <dbReference type="Proteomes" id="UP001212042"/>
    </source>
</evidence>
<evidence type="ECO:0008006" key="5">
    <source>
        <dbReference type="Google" id="ProtNLM"/>
    </source>
</evidence>
<accession>A0ABT4XBW3</accession>
<keyword evidence="4" id="KW-1185">Reference proteome</keyword>
<evidence type="ECO:0000256" key="2">
    <source>
        <dbReference type="SAM" id="SignalP"/>
    </source>
</evidence>
<reference evidence="3 4" key="1">
    <citation type="submission" date="2023-01" db="EMBL/GenBank/DDBJ databases">
        <title>Pseudomonas SA3-5T sp. nov., isolated from tidal flat sediment.</title>
        <authorList>
            <person name="Kim H.S."/>
            <person name="Kim J.-S."/>
            <person name="Suh M.K."/>
            <person name="Eom M.K."/>
            <person name="Lee J.-S."/>
        </authorList>
    </citation>
    <scope>NUCLEOTIDE SEQUENCE [LARGE SCALE GENOMIC DNA]</scope>
    <source>
        <strain evidence="3 4">SA3-5</strain>
    </source>
</reference>
<protein>
    <recommendedName>
        <fullName evidence="5">Lipoprotein</fullName>
    </recommendedName>
</protein>
<evidence type="ECO:0000313" key="3">
    <source>
        <dbReference type="EMBL" id="MDA7085699.1"/>
    </source>
</evidence>
<name>A0ABT4XBW3_9PSED</name>
<keyword evidence="2" id="KW-0732">Signal</keyword>
<evidence type="ECO:0000256" key="1">
    <source>
        <dbReference type="SAM" id="MobiDB-lite"/>
    </source>
</evidence>
<dbReference type="RefSeq" id="WP_271346630.1">
    <property type="nucleotide sequence ID" value="NZ_JAQJZJ010000002.1"/>
</dbReference>
<dbReference type="Proteomes" id="UP001212042">
    <property type="component" value="Unassembled WGS sequence"/>
</dbReference>
<dbReference type="EMBL" id="JAQJZJ010000002">
    <property type="protein sequence ID" value="MDA7085699.1"/>
    <property type="molecule type" value="Genomic_DNA"/>
</dbReference>
<organism evidence="3 4">
    <name type="scientific">Pseudomonas aestuarii</name>
    <dbReference type="NCBI Taxonomy" id="3018340"/>
    <lineage>
        <taxon>Bacteria</taxon>
        <taxon>Pseudomonadati</taxon>
        <taxon>Pseudomonadota</taxon>
        <taxon>Gammaproteobacteria</taxon>
        <taxon>Pseudomonadales</taxon>
        <taxon>Pseudomonadaceae</taxon>
        <taxon>Pseudomonas</taxon>
    </lineage>
</organism>
<comment type="caution">
    <text evidence="3">The sequence shown here is derived from an EMBL/GenBank/DDBJ whole genome shotgun (WGS) entry which is preliminary data.</text>
</comment>
<feature type="compositionally biased region" description="Basic and acidic residues" evidence="1">
    <location>
        <begin position="45"/>
        <end position="63"/>
    </location>
</feature>
<feature type="signal peptide" evidence="2">
    <location>
        <begin position="1"/>
        <end position="18"/>
    </location>
</feature>